<evidence type="ECO:0000313" key="10">
    <source>
        <dbReference type="Proteomes" id="UP000265140"/>
    </source>
</evidence>
<keyword evidence="6" id="KW-0539">Nucleus</keyword>
<dbReference type="GO" id="GO:0031016">
    <property type="term" value="P:pancreas development"/>
    <property type="evidence" value="ECO:0007669"/>
    <property type="project" value="UniProtKB-ARBA"/>
</dbReference>
<evidence type="ECO:0000256" key="3">
    <source>
        <dbReference type="ARBA" id="ARBA00023125"/>
    </source>
</evidence>
<name>A0A6Q2ZG68_ESOLU</name>
<dbReference type="Ensembl" id="ENSELUT00000076265.2">
    <property type="protein sequence ID" value="ENSELUP00000076580.2"/>
    <property type="gene ID" value="ENSELUG00000004632.3"/>
</dbReference>
<dbReference type="GO" id="GO:0001945">
    <property type="term" value="P:lymph vessel development"/>
    <property type="evidence" value="ECO:0007669"/>
    <property type="project" value="UniProtKB-ARBA"/>
</dbReference>
<keyword evidence="4" id="KW-0371">Homeobox</keyword>
<reference evidence="9" key="3">
    <citation type="submission" date="2025-08" db="UniProtKB">
        <authorList>
            <consortium name="Ensembl"/>
        </authorList>
    </citation>
    <scope>IDENTIFICATION</scope>
</reference>
<keyword evidence="2" id="KW-0805">Transcription regulation</keyword>
<dbReference type="PROSITE" id="PS51818">
    <property type="entry name" value="HOMEO_PROSPERO"/>
    <property type="match status" value="1"/>
</dbReference>
<reference evidence="9" key="4">
    <citation type="submission" date="2025-09" db="UniProtKB">
        <authorList>
            <consortium name="Ensembl"/>
        </authorList>
    </citation>
    <scope>IDENTIFICATION</scope>
</reference>
<dbReference type="FunFam" id="1.10.10.500:FF:000001">
    <property type="entry name" value="Prospero homeobox protein 1"/>
    <property type="match status" value="1"/>
</dbReference>
<dbReference type="GO" id="GO:0007417">
    <property type="term" value="P:central nervous system development"/>
    <property type="evidence" value="ECO:0007669"/>
    <property type="project" value="UniProtKB-ARBA"/>
</dbReference>
<dbReference type="GO" id="GO:0005737">
    <property type="term" value="C:cytoplasm"/>
    <property type="evidence" value="ECO:0007669"/>
    <property type="project" value="UniProtKB-ARBA"/>
</dbReference>
<evidence type="ECO:0000256" key="6">
    <source>
        <dbReference type="ARBA" id="ARBA00023242"/>
    </source>
</evidence>
<protein>
    <recommendedName>
        <fullName evidence="8">Prospero domain-containing protein</fullName>
    </recommendedName>
</protein>
<dbReference type="SUPFAM" id="SSF46689">
    <property type="entry name" value="Homeodomain-like"/>
    <property type="match status" value="1"/>
</dbReference>
<dbReference type="Bgee" id="ENSELUG00000004632">
    <property type="expression patterns" value="Expressed in stomach and 10 other cell types or tissues"/>
</dbReference>
<dbReference type="GeneTree" id="ENSGT00940000154790"/>
<proteinExistence type="predicted"/>
<dbReference type="InterPro" id="IPR009057">
    <property type="entry name" value="Homeodomain-like_sf"/>
</dbReference>
<dbReference type="InterPro" id="IPR039350">
    <property type="entry name" value="Prospero_homeodomain"/>
</dbReference>
<feature type="compositionally biased region" description="Polar residues" evidence="7">
    <location>
        <begin position="16"/>
        <end position="28"/>
    </location>
</feature>
<dbReference type="AlphaFoldDB" id="A0A6Q2ZG68"/>
<organism evidence="9 10">
    <name type="scientific">Esox lucius</name>
    <name type="common">Northern pike</name>
    <dbReference type="NCBI Taxonomy" id="8010"/>
    <lineage>
        <taxon>Eukaryota</taxon>
        <taxon>Metazoa</taxon>
        <taxon>Chordata</taxon>
        <taxon>Craniata</taxon>
        <taxon>Vertebrata</taxon>
        <taxon>Euteleostomi</taxon>
        <taxon>Actinopterygii</taxon>
        <taxon>Neopterygii</taxon>
        <taxon>Teleostei</taxon>
        <taxon>Protacanthopterygii</taxon>
        <taxon>Esociformes</taxon>
        <taxon>Esocidae</taxon>
        <taxon>Esox</taxon>
    </lineage>
</organism>
<evidence type="ECO:0000259" key="8">
    <source>
        <dbReference type="PROSITE" id="PS51818"/>
    </source>
</evidence>
<accession>A0A6Q2ZG68</accession>
<sequence>MSSRCSRQGTMEPLSPASQASTRVSPSRVTPHEVKVTQDWALDLGNQYQAKRARVENIIRGMASSPPSSHGIFRHEGQTNKTTSLEMLEDRQENQRNQRLLQHHDHLCSSRTNTEDGRRLREELLTMQKLLGQLHSRFIQIFENPVESKLDISEEAFEFTNSNPDKDKLLANIMLQLPLHSEGLIGQQPAIQTEALTLVVQKPVSMTGPCSLNLEVKHSLHANQTPLPYNQPAPQQDDHTILHLKNNCPQQDAFQALHLGTPSTGMPTPKEVHLQCDPVQVRSKVCSKPLGSSQAHQPEARSHHLVLDCLGVPDVKMECGSLERTVKRTSYVLNEGLTTQHLKKAKLMFFYTRYPSSNILKTFFPDVQLSRCILSQLIKWFSNFREFYYIQMEKFARQAQVQGVASVRNLTVGRDSELFRALNMHYNKANDFQVPDRFLEVAEITLQEFYIAISLARDSDPSWKKAIYKVICKLDSDVPAEFRSPITT</sequence>
<evidence type="ECO:0000256" key="4">
    <source>
        <dbReference type="ARBA" id="ARBA00023155"/>
    </source>
</evidence>
<dbReference type="GO" id="GO:0060042">
    <property type="term" value="P:retina morphogenesis in camera-type eye"/>
    <property type="evidence" value="ECO:0007669"/>
    <property type="project" value="UniProtKB-ARBA"/>
</dbReference>
<dbReference type="Pfam" id="PF05044">
    <property type="entry name" value="HPD"/>
    <property type="match status" value="1"/>
</dbReference>
<comment type="subcellular location">
    <subcellularLocation>
        <location evidence="1">Nucleus</location>
    </subcellularLocation>
</comment>
<evidence type="ECO:0000256" key="5">
    <source>
        <dbReference type="ARBA" id="ARBA00023163"/>
    </source>
</evidence>
<reference evidence="9" key="2">
    <citation type="submission" date="2020-02" db="EMBL/GenBank/DDBJ databases">
        <title>Esox lucius (northern pike) genome, fEsoLuc1, primary haplotype.</title>
        <authorList>
            <person name="Myers G."/>
            <person name="Karagic N."/>
            <person name="Meyer A."/>
            <person name="Pippel M."/>
            <person name="Reichard M."/>
            <person name="Winkler S."/>
            <person name="Tracey A."/>
            <person name="Sims Y."/>
            <person name="Howe K."/>
            <person name="Rhie A."/>
            <person name="Formenti G."/>
            <person name="Durbin R."/>
            <person name="Fedrigo O."/>
            <person name="Jarvis E.D."/>
        </authorList>
    </citation>
    <scope>NUCLEOTIDE SEQUENCE [LARGE SCALE GENOMIC DNA]</scope>
</reference>
<dbReference type="GO" id="GO:0005634">
    <property type="term" value="C:nucleus"/>
    <property type="evidence" value="ECO:0007669"/>
    <property type="project" value="UniProtKB-SubCell"/>
</dbReference>
<evidence type="ECO:0000256" key="7">
    <source>
        <dbReference type="SAM" id="MobiDB-lite"/>
    </source>
</evidence>
<dbReference type="GO" id="GO:0035295">
    <property type="term" value="P:tube development"/>
    <property type="evidence" value="ECO:0007669"/>
    <property type="project" value="UniProtKB-ARBA"/>
</dbReference>
<dbReference type="PANTHER" id="PTHR12198:SF9">
    <property type="entry name" value="PROSPERO HOMEOBOX PROTEIN 2"/>
    <property type="match status" value="1"/>
</dbReference>
<dbReference type="InterPro" id="IPR023082">
    <property type="entry name" value="Homeo_prospero_dom"/>
</dbReference>
<dbReference type="InterPro" id="IPR037131">
    <property type="entry name" value="Homeo_prospero_dom_sf"/>
</dbReference>
<dbReference type="Gene3D" id="1.10.10.500">
    <property type="entry name" value="Homeo-prospero domain"/>
    <property type="match status" value="1"/>
</dbReference>
<dbReference type="GO" id="GO:0070365">
    <property type="term" value="P:hepatocyte differentiation"/>
    <property type="evidence" value="ECO:0007669"/>
    <property type="project" value="UniProtKB-ARBA"/>
</dbReference>
<feature type="region of interest" description="Disordered" evidence="7">
    <location>
        <begin position="1"/>
        <end position="32"/>
    </location>
</feature>
<keyword evidence="10" id="KW-1185">Reference proteome</keyword>
<evidence type="ECO:0000313" key="9">
    <source>
        <dbReference type="Ensembl" id="ENSELUP00000076580.2"/>
    </source>
</evidence>
<evidence type="ECO:0000256" key="2">
    <source>
        <dbReference type="ARBA" id="ARBA00023015"/>
    </source>
</evidence>
<keyword evidence="5" id="KW-0804">Transcription</keyword>
<keyword evidence="3" id="KW-0238">DNA-binding</keyword>
<dbReference type="GO" id="GO:0048646">
    <property type="term" value="P:anatomical structure formation involved in morphogenesis"/>
    <property type="evidence" value="ECO:0007669"/>
    <property type="project" value="UniProtKB-ARBA"/>
</dbReference>
<dbReference type="GO" id="GO:0048598">
    <property type="term" value="P:embryonic morphogenesis"/>
    <property type="evidence" value="ECO:0007669"/>
    <property type="project" value="UniProtKB-ARBA"/>
</dbReference>
<dbReference type="PANTHER" id="PTHR12198">
    <property type="entry name" value="HOMEOBOX PROTEIN PROSPERO/PROX-1/CEH-26"/>
    <property type="match status" value="1"/>
</dbReference>
<dbReference type="GO" id="GO:0000981">
    <property type="term" value="F:DNA-binding transcription factor activity, RNA polymerase II-specific"/>
    <property type="evidence" value="ECO:0007669"/>
    <property type="project" value="TreeGrafter"/>
</dbReference>
<dbReference type="Proteomes" id="UP000265140">
    <property type="component" value="Chromosome 18"/>
</dbReference>
<dbReference type="GO" id="GO:0000978">
    <property type="term" value="F:RNA polymerase II cis-regulatory region sequence-specific DNA binding"/>
    <property type="evidence" value="ECO:0007669"/>
    <property type="project" value="TreeGrafter"/>
</dbReference>
<reference evidence="10" key="1">
    <citation type="journal article" date="2014" name="PLoS ONE">
        <title>The genome and linkage map of the northern pike (Esox lucius): conserved synteny revealed between the salmonid sister group and the Neoteleostei.</title>
        <authorList>
            <person name="Rondeau E.B."/>
            <person name="Minkley D.R."/>
            <person name="Leong J.S."/>
            <person name="Messmer A.M."/>
            <person name="Jantzen J.R."/>
            <person name="von Schalburg K.R."/>
            <person name="Lemon C."/>
            <person name="Bird N.H."/>
            <person name="Koop B.F."/>
        </authorList>
    </citation>
    <scope>NUCLEOTIDE SEQUENCE</scope>
</reference>
<evidence type="ECO:0000256" key="1">
    <source>
        <dbReference type="ARBA" id="ARBA00004123"/>
    </source>
</evidence>
<dbReference type="GO" id="GO:0070309">
    <property type="term" value="P:lens fiber cell morphogenesis"/>
    <property type="evidence" value="ECO:0007669"/>
    <property type="project" value="UniProtKB-ARBA"/>
</dbReference>
<feature type="domain" description="Prospero" evidence="8">
    <location>
        <begin position="334"/>
        <end position="488"/>
    </location>
</feature>